<proteinExistence type="predicted"/>
<sequence>MTKNLFKRKTLAFAVAGFVAAAVAVTACKRDKKQEGPEPEDILKNYSKNESLVKALSGFENLKITTLISSDDVLPESPGFIFGAQPDGAGMLKNPSGEGFIMINNHEILQSVSRVYLDKNLKPVKGEYIVDSDGGMTRLCSATLATPEEHGFEKETFLTAGESGVESMIHAIDPLATADKKNSQRTVKALGRWSAENAVPLPKGAFPGKTVILIGEDENDGQLAMYVSNIQGKGNLDNGKLYVLKRSNNDPVETSMYKGSSYDVEFVELDNVSSSTGAQLQQQTVDKKAIMFARVEDIDYRKGSSTNNREVYFTATGVSQADKLTPVSGKTMWGRVYKLVLDADNPLKGKLQVAVDGGDNPGSSIVNPDNLCVTENYVYIQEDGDSFYKLNDHDGTIWQFGIASKSLKPMLQMNHRRNEATFNDKYNSVKSQLLSSWEYGAMYDISALTGIPDAFVVNLHPHTWQDPKYKNADGGSARLTDNSEGGQVVIVRGVAR</sequence>
<protein>
    <submittedName>
        <fullName evidence="1">Uncharacterized protein</fullName>
    </submittedName>
</protein>
<evidence type="ECO:0000313" key="2">
    <source>
        <dbReference type="Proteomes" id="UP001246858"/>
    </source>
</evidence>
<dbReference type="Proteomes" id="UP001246858">
    <property type="component" value="Unassembled WGS sequence"/>
</dbReference>
<evidence type="ECO:0000313" key="1">
    <source>
        <dbReference type="EMBL" id="MDR6781609.1"/>
    </source>
</evidence>
<name>A0ACC6KQS4_9SPHI</name>
<dbReference type="EMBL" id="JAVDTF010000001">
    <property type="protein sequence ID" value="MDR6781609.1"/>
    <property type="molecule type" value="Genomic_DNA"/>
</dbReference>
<gene>
    <name evidence="1" type="ORF">J2X78_000161</name>
</gene>
<keyword evidence="2" id="KW-1185">Reference proteome</keyword>
<organism evidence="1 2">
    <name type="scientific">Pedobacter africanus</name>
    <dbReference type="NCBI Taxonomy" id="151894"/>
    <lineage>
        <taxon>Bacteria</taxon>
        <taxon>Pseudomonadati</taxon>
        <taxon>Bacteroidota</taxon>
        <taxon>Sphingobacteriia</taxon>
        <taxon>Sphingobacteriales</taxon>
        <taxon>Sphingobacteriaceae</taxon>
        <taxon>Pedobacter</taxon>
    </lineage>
</organism>
<comment type="caution">
    <text evidence="1">The sequence shown here is derived from an EMBL/GenBank/DDBJ whole genome shotgun (WGS) entry which is preliminary data.</text>
</comment>
<reference evidence="1" key="1">
    <citation type="submission" date="2023-07" db="EMBL/GenBank/DDBJ databases">
        <title>Sorghum-associated microbial communities from plants grown in Nebraska, USA.</title>
        <authorList>
            <person name="Schachtman D."/>
        </authorList>
    </citation>
    <scope>NUCLEOTIDE SEQUENCE</scope>
    <source>
        <strain evidence="1">2697</strain>
    </source>
</reference>
<accession>A0ACC6KQS4</accession>